<dbReference type="InterPro" id="IPR000524">
    <property type="entry name" value="Tscrpt_reg_HTH_GntR"/>
</dbReference>
<feature type="domain" description="HTH gntR-type" evidence="6">
    <location>
        <begin position="47"/>
        <end position="115"/>
    </location>
</feature>
<evidence type="ECO:0000313" key="7">
    <source>
        <dbReference type="EMBL" id="SEG70842.1"/>
    </source>
</evidence>
<name>A0A1H6CDA5_9ACTN</name>
<comment type="similarity">
    <text evidence="1">In the C-terminal section; belongs to the class-I pyridoxal-phosphate-dependent aminotransferase family.</text>
</comment>
<keyword evidence="7" id="KW-0808">Transferase</keyword>
<dbReference type="OrthoDB" id="594134at2"/>
<evidence type="ECO:0000256" key="5">
    <source>
        <dbReference type="ARBA" id="ARBA00023163"/>
    </source>
</evidence>
<dbReference type="Proteomes" id="UP000236754">
    <property type="component" value="Unassembled WGS sequence"/>
</dbReference>
<dbReference type="CDD" id="cd07377">
    <property type="entry name" value="WHTH_GntR"/>
    <property type="match status" value="1"/>
</dbReference>
<dbReference type="InterPro" id="IPR015424">
    <property type="entry name" value="PyrdxlP-dep_Trfase"/>
</dbReference>
<evidence type="ECO:0000256" key="3">
    <source>
        <dbReference type="ARBA" id="ARBA00023015"/>
    </source>
</evidence>
<keyword evidence="3" id="KW-0805">Transcription regulation</keyword>
<organism evidence="7 8">
    <name type="scientific">Actinacidiphila yanglinensis</name>
    <dbReference type="NCBI Taxonomy" id="310779"/>
    <lineage>
        <taxon>Bacteria</taxon>
        <taxon>Bacillati</taxon>
        <taxon>Actinomycetota</taxon>
        <taxon>Actinomycetes</taxon>
        <taxon>Kitasatosporales</taxon>
        <taxon>Streptomycetaceae</taxon>
        <taxon>Actinacidiphila</taxon>
    </lineage>
</organism>
<keyword evidence="4" id="KW-0238">DNA-binding</keyword>
<evidence type="ECO:0000259" key="6">
    <source>
        <dbReference type="PROSITE" id="PS50949"/>
    </source>
</evidence>
<dbReference type="InterPro" id="IPR036388">
    <property type="entry name" value="WH-like_DNA-bd_sf"/>
</dbReference>
<dbReference type="PANTHER" id="PTHR46577">
    <property type="entry name" value="HTH-TYPE TRANSCRIPTIONAL REGULATORY PROTEIN GABR"/>
    <property type="match status" value="1"/>
</dbReference>
<dbReference type="Pfam" id="PF00155">
    <property type="entry name" value="Aminotran_1_2"/>
    <property type="match status" value="1"/>
</dbReference>
<keyword evidence="5" id="KW-0804">Transcription</keyword>
<dbReference type="InterPro" id="IPR036390">
    <property type="entry name" value="WH_DNA-bd_sf"/>
</dbReference>
<dbReference type="Pfam" id="PF00392">
    <property type="entry name" value="GntR"/>
    <property type="match status" value="1"/>
</dbReference>
<dbReference type="InterPro" id="IPR051446">
    <property type="entry name" value="HTH_trans_reg/aminotransferase"/>
</dbReference>
<dbReference type="AlphaFoldDB" id="A0A1H6CDA5"/>
<keyword evidence="8" id="KW-1185">Reference proteome</keyword>
<dbReference type="Gene3D" id="3.40.640.10">
    <property type="entry name" value="Type I PLP-dependent aspartate aminotransferase-like (Major domain)"/>
    <property type="match status" value="1"/>
</dbReference>
<accession>A0A1H6CDA5</accession>
<dbReference type="GO" id="GO:0003700">
    <property type="term" value="F:DNA-binding transcription factor activity"/>
    <property type="evidence" value="ECO:0007669"/>
    <property type="project" value="InterPro"/>
</dbReference>
<gene>
    <name evidence="7" type="ORF">SAMN05216223_108310</name>
</gene>
<dbReference type="CDD" id="cd00609">
    <property type="entry name" value="AAT_like"/>
    <property type="match status" value="1"/>
</dbReference>
<dbReference type="GO" id="GO:0003677">
    <property type="term" value="F:DNA binding"/>
    <property type="evidence" value="ECO:0007669"/>
    <property type="project" value="UniProtKB-KW"/>
</dbReference>
<dbReference type="PRINTS" id="PR00035">
    <property type="entry name" value="HTHGNTR"/>
</dbReference>
<dbReference type="InterPro" id="IPR015421">
    <property type="entry name" value="PyrdxlP-dep_Trfase_major"/>
</dbReference>
<dbReference type="SUPFAM" id="SSF53383">
    <property type="entry name" value="PLP-dependent transferases"/>
    <property type="match status" value="1"/>
</dbReference>
<dbReference type="InterPro" id="IPR004839">
    <property type="entry name" value="Aminotransferase_I/II_large"/>
</dbReference>
<dbReference type="SUPFAM" id="SSF46785">
    <property type="entry name" value="Winged helix' DNA-binding domain"/>
    <property type="match status" value="1"/>
</dbReference>
<evidence type="ECO:0000256" key="2">
    <source>
        <dbReference type="ARBA" id="ARBA00022898"/>
    </source>
</evidence>
<keyword evidence="2" id="KW-0663">Pyridoxal phosphate</keyword>
<dbReference type="Gene3D" id="1.10.10.10">
    <property type="entry name" value="Winged helix-like DNA-binding domain superfamily/Winged helix DNA-binding domain"/>
    <property type="match status" value="1"/>
</dbReference>
<evidence type="ECO:0000256" key="4">
    <source>
        <dbReference type="ARBA" id="ARBA00023125"/>
    </source>
</evidence>
<evidence type="ECO:0000256" key="1">
    <source>
        <dbReference type="ARBA" id="ARBA00005384"/>
    </source>
</evidence>
<dbReference type="SMART" id="SM00345">
    <property type="entry name" value="HTH_GNTR"/>
    <property type="match status" value="1"/>
</dbReference>
<dbReference type="GO" id="GO:0008483">
    <property type="term" value="F:transaminase activity"/>
    <property type="evidence" value="ECO:0007669"/>
    <property type="project" value="UniProtKB-KW"/>
</dbReference>
<protein>
    <submittedName>
        <fullName evidence="7">GntR family transcriptional regulator / MocR family aminotransferase</fullName>
    </submittedName>
</protein>
<dbReference type="GO" id="GO:0030170">
    <property type="term" value="F:pyridoxal phosphate binding"/>
    <property type="evidence" value="ECO:0007669"/>
    <property type="project" value="InterPro"/>
</dbReference>
<dbReference type="RefSeq" id="WP_103887382.1">
    <property type="nucleotide sequence ID" value="NZ_FNVU01000008.1"/>
</dbReference>
<dbReference type="PANTHER" id="PTHR46577:SF1">
    <property type="entry name" value="HTH-TYPE TRANSCRIPTIONAL REGULATORY PROTEIN GABR"/>
    <property type="match status" value="1"/>
</dbReference>
<proteinExistence type="inferred from homology"/>
<evidence type="ECO:0000313" key="8">
    <source>
        <dbReference type="Proteomes" id="UP000236754"/>
    </source>
</evidence>
<sequence length="513" mass="53538">MESWGTTSGAGGAATPASHAAAGATAAWEVPTAAWEVLLPSLDVARRGRGRALQSALREEVRSGRLAAGVRMPSSRALAADLGVSRGVVTDAYEQLTAEGYLTGRRGSGTWVARTAAGPAVPAVSGFATDDRGGPADLRPGLPDLSLFPRAAWSAAHRRIVAQLPHRAFGYPDPRGLPELRQALAELLVRRRCVAAEPDQVMVVSGVAQAHTLLGMVLHARGERAVAVEDPGSPEHHALLAAVGLSAVPVPVGPDGLRVDALAASGVRSVIATPSHQFPSGVAYSASRRAELAAWARSVDGLVIEDDYDGDFRYDRAPVGALQGLAPGHVAYTGSVSKSLAPGLRLGWLVAPADVVEEAAARKRTMDLGNPVTEQAVLAEFLTTGQYDRQLRRCQRLYRLRRDALVAALAEHLPGARVSGIAAGLHAIVTLPAGYGPQERFLARAAAAGVRLRPLSDYTAGPAPRQAAGDEVDLVVGYAHLAPEAIARAVRLLGAPPAGTTRTHPRSAKPTKR</sequence>
<dbReference type="PROSITE" id="PS50949">
    <property type="entry name" value="HTH_GNTR"/>
    <property type="match status" value="1"/>
</dbReference>
<reference evidence="7 8" key="1">
    <citation type="submission" date="2016-10" db="EMBL/GenBank/DDBJ databases">
        <authorList>
            <person name="de Groot N.N."/>
        </authorList>
    </citation>
    <scope>NUCLEOTIDE SEQUENCE [LARGE SCALE GENOMIC DNA]</scope>
    <source>
        <strain evidence="7 8">CGMCC 4.2023</strain>
    </source>
</reference>
<keyword evidence="7" id="KW-0032">Aminotransferase</keyword>
<dbReference type="EMBL" id="FNVU01000008">
    <property type="protein sequence ID" value="SEG70842.1"/>
    <property type="molecule type" value="Genomic_DNA"/>
</dbReference>